<dbReference type="EMBL" id="JBHTCM010000025">
    <property type="protein sequence ID" value="MFC7335033.1"/>
    <property type="molecule type" value="Genomic_DNA"/>
</dbReference>
<evidence type="ECO:0000256" key="3">
    <source>
        <dbReference type="ARBA" id="ARBA00022448"/>
    </source>
</evidence>
<keyword evidence="7" id="KW-1185">Reference proteome</keyword>
<feature type="chain" id="PRO_5045575239" evidence="5">
    <location>
        <begin position="25"/>
        <end position="424"/>
    </location>
</feature>
<comment type="caution">
    <text evidence="6">The sequence shown here is derived from an EMBL/GenBank/DDBJ whole genome shotgun (WGS) entry which is preliminary data.</text>
</comment>
<comment type="similarity">
    <text evidence="2">Belongs to the bacterial solute-binding protein 1 family.</text>
</comment>
<evidence type="ECO:0000256" key="1">
    <source>
        <dbReference type="ARBA" id="ARBA00004418"/>
    </source>
</evidence>
<dbReference type="SUPFAM" id="SSF53850">
    <property type="entry name" value="Periplasmic binding protein-like II"/>
    <property type="match status" value="1"/>
</dbReference>
<evidence type="ECO:0000256" key="4">
    <source>
        <dbReference type="ARBA" id="ARBA00022729"/>
    </source>
</evidence>
<reference evidence="7" key="1">
    <citation type="journal article" date="2019" name="Int. J. Syst. Evol. Microbiol.">
        <title>The Global Catalogue of Microorganisms (GCM) 10K type strain sequencing project: providing services to taxonomists for standard genome sequencing and annotation.</title>
        <authorList>
            <consortium name="The Broad Institute Genomics Platform"/>
            <consortium name="The Broad Institute Genome Sequencing Center for Infectious Disease"/>
            <person name="Wu L."/>
            <person name="Ma J."/>
        </authorList>
    </citation>
    <scope>NUCLEOTIDE SEQUENCE [LARGE SCALE GENOMIC DNA]</scope>
    <source>
        <strain evidence="7">CGMCC 1.16275</strain>
    </source>
</reference>
<evidence type="ECO:0000313" key="7">
    <source>
        <dbReference type="Proteomes" id="UP001596456"/>
    </source>
</evidence>
<evidence type="ECO:0000256" key="2">
    <source>
        <dbReference type="ARBA" id="ARBA00008520"/>
    </source>
</evidence>
<dbReference type="Gene3D" id="3.40.190.10">
    <property type="entry name" value="Periplasmic binding protein-like II"/>
    <property type="match status" value="2"/>
</dbReference>
<dbReference type="Pfam" id="PF01547">
    <property type="entry name" value="SBP_bac_1"/>
    <property type="match status" value="1"/>
</dbReference>
<sequence>MGLKSLILAAAATAALATAKAAVAATVTISCGALGAELQLCQQGAEAWAEKTGNQVKVVSTPSSATERLALYQQMLAARSGDIDVYQIDVIWPGVLAQHFEDLSGAVDKATLAKHFPSIVENNTVGGKLVGMPWFTDVGLLYYRTDLLEKYGRPVPTTWAELEETARVIVEGEQKDGNPRLQGFVFQGKAYEGLTCNALEWIDSHGGGGIVSGDGEITVANPQAVEAIRQAAGWIGTVTPQGSLNYGEEEARSVFQSGDAVFMRNWPYAWSLAQGPDSPVKDKVAVAALPKGDDQGKHSGTLGGWQLAVSRYSANKEAAMDLVRYLAGEEEQKRRAMEGSFLPTIQSLYQDEETLKAVPIMRELVDSLKNAVARPATVTGDRYNQVSTEFFTAVHSVLTGQRQADAAMEDLQRRLDRLSRGGRW</sequence>
<dbReference type="PANTHER" id="PTHR43649:SF34">
    <property type="entry name" value="ABC TRANSPORTER PERIPLASMIC-BINDING PROTEIN YCJN-RELATED"/>
    <property type="match status" value="1"/>
</dbReference>
<evidence type="ECO:0000313" key="6">
    <source>
        <dbReference type="EMBL" id="MFC7335033.1"/>
    </source>
</evidence>
<comment type="subcellular location">
    <subcellularLocation>
        <location evidence="1">Periplasm</location>
    </subcellularLocation>
</comment>
<organism evidence="6 7">
    <name type="scientific">Rhodocista pekingensis</name>
    <dbReference type="NCBI Taxonomy" id="201185"/>
    <lineage>
        <taxon>Bacteria</taxon>
        <taxon>Pseudomonadati</taxon>
        <taxon>Pseudomonadota</taxon>
        <taxon>Alphaproteobacteria</taxon>
        <taxon>Rhodospirillales</taxon>
        <taxon>Azospirillaceae</taxon>
        <taxon>Rhodocista</taxon>
    </lineage>
</organism>
<keyword evidence="4 5" id="KW-0732">Signal</keyword>
<dbReference type="InterPro" id="IPR050490">
    <property type="entry name" value="Bact_solute-bd_prot1"/>
</dbReference>
<keyword evidence="3" id="KW-0813">Transport</keyword>
<dbReference type="CDD" id="cd14750">
    <property type="entry name" value="PBP2_TMBP"/>
    <property type="match status" value="1"/>
</dbReference>
<protein>
    <submittedName>
        <fullName evidence="6">ABC transporter substrate-binding protein</fullName>
    </submittedName>
</protein>
<proteinExistence type="inferred from homology"/>
<feature type="signal peptide" evidence="5">
    <location>
        <begin position="1"/>
        <end position="24"/>
    </location>
</feature>
<dbReference type="Proteomes" id="UP001596456">
    <property type="component" value="Unassembled WGS sequence"/>
</dbReference>
<gene>
    <name evidence="6" type="ORF">ACFQPS_17840</name>
</gene>
<dbReference type="PANTHER" id="PTHR43649">
    <property type="entry name" value="ARABINOSE-BINDING PROTEIN-RELATED"/>
    <property type="match status" value="1"/>
</dbReference>
<dbReference type="InterPro" id="IPR006059">
    <property type="entry name" value="SBP"/>
</dbReference>
<dbReference type="RefSeq" id="WP_377360572.1">
    <property type="nucleotide sequence ID" value="NZ_JBHTCM010000025.1"/>
</dbReference>
<name>A0ABW2L082_9PROT</name>
<evidence type="ECO:0000256" key="5">
    <source>
        <dbReference type="SAM" id="SignalP"/>
    </source>
</evidence>
<accession>A0ABW2L082</accession>
<dbReference type="PROSITE" id="PS51257">
    <property type="entry name" value="PROKAR_LIPOPROTEIN"/>
    <property type="match status" value="1"/>
</dbReference>